<dbReference type="Pfam" id="PF00892">
    <property type="entry name" value="EamA"/>
    <property type="match status" value="2"/>
</dbReference>
<organism evidence="3 5">
    <name type="scientific">Stutzerimonas balearica DSM 6083</name>
    <dbReference type="NCBI Taxonomy" id="1123016"/>
    <lineage>
        <taxon>Bacteria</taxon>
        <taxon>Pseudomonadati</taxon>
        <taxon>Pseudomonadota</taxon>
        <taxon>Gammaproteobacteria</taxon>
        <taxon>Pseudomonadales</taxon>
        <taxon>Pseudomonadaceae</taxon>
        <taxon>Stutzerimonas</taxon>
    </lineage>
</organism>
<gene>
    <name evidence="3" type="ORF">CL52_18740</name>
    <name evidence="4" type="ORF">SAMN05660875_106172</name>
</gene>
<dbReference type="GO" id="GO:0016020">
    <property type="term" value="C:membrane"/>
    <property type="evidence" value="ECO:0007669"/>
    <property type="project" value="InterPro"/>
</dbReference>
<sequence length="297" mass="31630">MSELMQGSLRMSAAMVLSGTIGWFVVASGQPVVDVVFWRCVLGAPVLLTVCLAFGLLRGYLTWRLLGLALLGGVALVLNWLLLFAAYSHASIAIATAVYNTQPFMLVALSALLFGERLTRDKFGWLLLAFGGVLAIVQAKPSASYLGDHYLLGFALALGAAFCYALVVLMTKAMRGVPPHLIALIQVGVGMLMLAPFANLAELPGDLYTWSLLGTLGVVHTGVVFILMYGAIQRLPTHITGALSFIYPVMAILVDRIAFGHHLQPAQLAGIAAVLLAAAGMTLGWTLVPRRRAVPTD</sequence>
<keyword evidence="1" id="KW-0812">Transmembrane</keyword>
<evidence type="ECO:0000313" key="5">
    <source>
        <dbReference type="Proteomes" id="UP000031271"/>
    </source>
</evidence>
<keyword evidence="1" id="KW-0472">Membrane</keyword>
<feature type="transmembrane region" description="Helical" evidence="1">
    <location>
        <begin position="239"/>
        <end position="259"/>
    </location>
</feature>
<feature type="transmembrane region" description="Helical" evidence="1">
    <location>
        <begin position="123"/>
        <end position="139"/>
    </location>
</feature>
<dbReference type="Gene3D" id="1.10.3730.20">
    <property type="match status" value="1"/>
</dbReference>
<reference evidence="5" key="1">
    <citation type="submission" date="2014-03" db="EMBL/GenBank/DDBJ databases">
        <title>Complete genome of Pseudomonas balearica DSM 6083T, a sewage water isolate from an enrichment with 2-methylnaphthalene.</title>
        <authorList>
            <person name="Salva-Serra F."/>
            <person name="Jaen-Luchoro D."/>
            <person name="Busquets A."/>
            <person name="Pena A."/>
            <person name="Gomila M."/>
            <person name="Bosch R."/>
            <person name="Nogales B."/>
            <person name="Garcia-Valdes E."/>
            <person name="Lalucat J."/>
            <person name="Bennasar A."/>
        </authorList>
    </citation>
    <scope>NUCLEOTIDE SEQUENCE [LARGE SCALE GENOMIC DNA]</scope>
    <source>
        <strain evidence="5">DSM 6083</strain>
    </source>
</reference>
<dbReference type="EMBL" id="FNHO01000006">
    <property type="protein sequence ID" value="SDM60189.1"/>
    <property type="molecule type" value="Genomic_DNA"/>
</dbReference>
<keyword evidence="6" id="KW-1185">Reference proteome</keyword>
<accession>A0A8D3Y4V6</accession>
<feature type="transmembrane region" description="Helical" evidence="1">
    <location>
        <begin position="92"/>
        <end position="114"/>
    </location>
</feature>
<evidence type="ECO:0000313" key="3">
    <source>
        <dbReference type="EMBL" id="AJE16977.1"/>
    </source>
</evidence>
<feature type="transmembrane region" description="Helical" evidence="1">
    <location>
        <begin position="181"/>
        <end position="201"/>
    </location>
</feature>
<evidence type="ECO:0000313" key="6">
    <source>
        <dbReference type="Proteomes" id="UP000182276"/>
    </source>
</evidence>
<feature type="transmembrane region" description="Helical" evidence="1">
    <location>
        <begin position="65"/>
        <end position="86"/>
    </location>
</feature>
<evidence type="ECO:0000259" key="2">
    <source>
        <dbReference type="Pfam" id="PF00892"/>
    </source>
</evidence>
<feature type="transmembrane region" description="Helical" evidence="1">
    <location>
        <begin position="207"/>
        <end position="232"/>
    </location>
</feature>
<dbReference type="RefSeq" id="WP_043222331.1">
    <property type="nucleotide sequence ID" value="NZ_CP007511.1"/>
</dbReference>
<dbReference type="AlphaFoldDB" id="A0A8D3Y4V6"/>
<dbReference type="SUPFAM" id="SSF103481">
    <property type="entry name" value="Multidrug resistance efflux transporter EmrE"/>
    <property type="match status" value="2"/>
</dbReference>
<dbReference type="KEGG" id="pbm:CL52_18740"/>
<dbReference type="PANTHER" id="PTHR22911:SF102">
    <property type="entry name" value="MEMBRANE PROTEIN"/>
    <property type="match status" value="1"/>
</dbReference>
<dbReference type="InterPro" id="IPR037185">
    <property type="entry name" value="EmrE-like"/>
</dbReference>
<dbReference type="GeneID" id="77261920"/>
<feature type="transmembrane region" description="Helical" evidence="1">
    <location>
        <begin position="12"/>
        <end position="30"/>
    </location>
</feature>
<reference evidence="4 6" key="2">
    <citation type="submission" date="2016-10" db="EMBL/GenBank/DDBJ databases">
        <authorList>
            <person name="Varghese N."/>
            <person name="Submissions S."/>
        </authorList>
    </citation>
    <scope>NUCLEOTIDE SEQUENCE [LARGE SCALE GENOMIC DNA]</scope>
    <source>
        <strain evidence="4 6">DSM 6083</strain>
    </source>
</reference>
<protein>
    <submittedName>
        <fullName evidence="4">EamA domain-containing membrane protein RarD</fullName>
    </submittedName>
    <submittedName>
        <fullName evidence="3">Multidrug DMT transporter permease</fullName>
    </submittedName>
</protein>
<reference evidence="3 5" key="3">
    <citation type="journal article" name="Genome Announc.">
        <title>Complete Genome Sequence of Pseudomonas balearica DSM 6083T.</title>
        <authorList>
            <person name="Bennasar-Figueras A."/>
            <person name="Salva-Serra F."/>
            <person name="Jaen-Luchoro D."/>
            <person name="Segui C."/>
            <person name="Aliaga F."/>
            <person name="Busquets A."/>
            <person name="Gomila M."/>
            <person name="Moore E.R."/>
            <person name="Lalucat J."/>
        </authorList>
    </citation>
    <scope>NUCLEOTIDE SEQUENCE [LARGE SCALE GENOMIC DNA]</scope>
    <source>
        <strain evidence="5">DSM 6083</strain>
        <strain evidence="3">DSM6083</strain>
    </source>
</reference>
<name>A0A8D3Y4V6_9GAMM</name>
<dbReference type="Proteomes" id="UP000031271">
    <property type="component" value="Chromosome"/>
</dbReference>
<dbReference type="Proteomes" id="UP000182276">
    <property type="component" value="Unassembled WGS sequence"/>
</dbReference>
<feature type="transmembrane region" description="Helical" evidence="1">
    <location>
        <begin position="36"/>
        <end position="58"/>
    </location>
</feature>
<feature type="transmembrane region" description="Helical" evidence="1">
    <location>
        <begin position="151"/>
        <end position="169"/>
    </location>
</feature>
<dbReference type="EMBL" id="CP007511">
    <property type="protein sequence ID" value="AJE16977.1"/>
    <property type="molecule type" value="Genomic_DNA"/>
</dbReference>
<evidence type="ECO:0000313" key="4">
    <source>
        <dbReference type="EMBL" id="SDM60189.1"/>
    </source>
</evidence>
<feature type="domain" description="EamA" evidence="2">
    <location>
        <begin position="152"/>
        <end position="282"/>
    </location>
</feature>
<dbReference type="InterPro" id="IPR000620">
    <property type="entry name" value="EamA_dom"/>
</dbReference>
<dbReference type="PANTHER" id="PTHR22911">
    <property type="entry name" value="ACYL-MALONYL CONDENSING ENZYME-RELATED"/>
    <property type="match status" value="1"/>
</dbReference>
<feature type="transmembrane region" description="Helical" evidence="1">
    <location>
        <begin position="265"/>
        <end position="288"/>
    </location>
</feature>
<evidence type="ECO:0000256" key="1">
    <source>
        <dbReference type="SAM" id="Phobius"/>
    </source>
</evidence>
<keyword evidence="1" id="KW-1133">Transmembrane helix</keyword>
<proteinExistence type="predicted"/>
<feature type="domain" description="EamA" evidence="2">
    <location>
        <begin position="14"/>
        <end position="137"/>
    </location>
</feature>